<reference evidence="21 22" key="1">
    <citation type="journal article" date="2019" name="Sci. Rep.">
        <title>A high-quality genome of Eragrostis curvula grass provides insights into Poaceae evolution and supports new strategies to enhance forage quality.</title>
        <authorList>
            <person name="Carballo J."/>
            <person name="Santos B.A.C.M."/>
            <person name="Zappacosta D."/>
            <person name="Garbus I."/>
            <person name="Selva J.P."/>
            <person name="Gallo C.A."/>
            <person name="Diaz A."/>
            <person name="Albertini E."/>
            <person name="Caccamo M."/>
            <person name="Echenique V."/>
        </authorList>
    </citation>
    <scope>NUCLEOTIDE SEQUENCE [LARGE SCALE GENOMIC DNA]</scope>
    <source>
        <strain evidence="22">cv. Victoria</strain>
        <tissue evidence="21">Leaf</tissue>
    </source>
</reference>
<dbReference type="SUPFAM" id="SSF56112">
    <property type="entry name" value="Protein kinase-like (PK-like)"/>
    <property type="match status" value="1"/>
</dbReference>
<dbReference type="Gene3D" id="3.30.200.20">
    <property type="entry name" value="Phosphorylase Kinase, domain 1"/>
    <property type="match status" value="1"/>
</dbReference>
<comment type="catalytic activity">
    <reaction evidence="18">
        <text>L-threonyl-[protein] + ATP = O-phospho-L-threonyl-[protein] + ADP + H(+)</text>
        <dbReference type="Rhea" id="RHEA:46608"/>
        <dbReference type="Rhea" id="RHEA-COMP:11060"/>
        <dbReference type="Rhea" id="RHEA-COMP:11605"/>
        <dbReference type="ChEBI" id="CHEBI:15378"/>
        <dbReference type="ChEBI" id="CHEBI:30013"/>
        <dbReference type="ChEBI" id="CHEBI:30616"/>
        <dbReference type="ChEBI" id="CHEBI:61977"/>
        <dbReference type="ChEBI" id="CHEBI:456216"/>
        <dbReference type="EC" id="2.7.11.1"/>
    </reaction>
</comment>
<proteinExistence type="predicted"/>
<keyword evidence="9" id="KW-0732">Signal</keyword>
<dbReference type="InterPro" id="IPR008271">
    <property type="entry name" value="Ser/Thr_kinase_AS"/>
</dbReference>
<comment type="catalytic activity">
    <reaction evidence="19">
        <text>L-seryl-[protein] + ATP = O-phospho-L-seryl-[protein] + ADP + H(+)</text>
        <dbReference type="Rhea" id="RHEA:17989"/>
        <dbReference type="Rhea" id="RHEA-COMP:9863"/>
        <dbReference type="Rhea" id="RHEA-COMP:11604"/>
        <dbReference type="ChEBI" id="CHEBI:15378"/>
        <dbReference type="ChEBI" id="CHEBI:29999"/>
        <dbReference type="ChEBI" id="CHEBI:30616"/>
        <dbReference type="ChEBI" id="CHEBI:83421"/>
        <dbReference type="ChEBI" id="CHEBI:456216"/>
        <dbReference type="EC" id="2.7.11.1"/>
    </reaction>
</comment>
<keyword evidence="16" id="KW-0675">Receptor</keyword>
<dbReference type="EMBL" id="RWGY01000011">
    <property type="protein sequence ID" value="TVU29233.1"/>
    <property type="molecule type" value="Genomic_DNA"/>
</dbReference>
<evidence type="ECO:0000256" key="3">
    <source>
        <dbReference type="ARBA" id="ARBA00022475"/>
    </source>
</evidence>
<dbReference type="GO" id="GO:0004674">
    <property type="term" value="F:protein serine/threonine kinase activity"/>
    <property type="evidence" value="ECO:0007669"/>
    <property type="project" value="UniProtKB-KW"/>
</dbReference>
<sequence>MRNAERSFISECEMLRKIRHRNLLSILTACSTIDNTGNDFKALIYEFMHNGNLDTWLHHRRAGSATKCLGFVQRINITVGIADALAYLHHDCGSPIVHCDLKPTNILLDDDMNAHLGDFGIATLILDSRPKAIGYYGPHNSVAATGTIGYIAPEYAQRVHASTCGDVYSFGIVLLEMLTGKRPTDAIFEDELTIVSFVERNFPDQMLCIIDAHLREECKGFIQGMVETENEVYRCGVLSLAQVALSCTRRSPRERMNMRQVAINLHSIRRSYVRAIKQEQFLL</sequence>
<evidence type="ECO:0000256" key="16">
    <source>
        <dbReference type="ARBA" id="ARBA00023170"/>
    </source>
</evidence>
<evidence type="ECO:0000256" key="8">
    <source>
        <dbReference type="ARBA" id="ARBA00022692"/>
    </source>
</evidence>
<keyword evidence="22" id="KW-1185">Reference proteome</keyword>
<organism evidence="21 22">
    <name type="scientific">Eragrostis curvula</name>
    <name type="common">weeping love grass</name>
    <dbReference type="NCBI Taxonomy" id="38414"/>
    <lineage>
        <taxon>Eukaryota</taxon>
        <taxon>Viridiplantae</taxon>
        <taxon>Streptophyta</taxon>
        <taxon>Embryophyta</taxon>
        <taxon>Tracheophyta</taxon>
        <taxon>Spermatophyta</taxon>
        <taxon>Magnoliopsida</taxon>
        <taxon>Liliopsida</taxon>
        <taxon>Poales</taxon>
        <taxon>Poaceae</taxon>
        <taxon>PACMAD clade</taxon>
        <taxon>Chloridoideae</taxon>
        <taxon>Eragrostideae</taxon>
        <taxon>Eragrostidinae</taxon>
        <taxon>Eragrostis</taxon>
    </lineage>
</organism>
<keyword evidence="11" id="KW-0547">Nucleotide-binding</keyword>
<keyword evidence="3" id="KW-1003">Cell membrane</keyword>
<protein>
    <recommendedName>
        <fullName evidence="2">non-specific serine/threonine protein kinase</fullName>
        <ecNumber evidence="2">2.7.11.1</ecNumber>
    </recommendedName>
</protein>
<keyword evidence="17" id="KW-0325">Glycoprotein</keyword>
<evidence type="ECO:0000259" key="20">
    <source>
        <dbReference type="PROSITE" id="PS50011"/>
    </source>
</evidence>
<keyword evidence="4" id="KW-0723">Serine/threonine-protein kinase</keyword>
<dbReference type="InterPro" id="IPR000719">
    <property type="entry name" value="Prot_kinase_dom"/>
</dbReference>
<dbReference type="PANTHER" id="PTHR48055:SF50">
    <property type="entry name" value="PROTEIN KINASE DOMAIN-CONTAINING PROTEIN"/>
    <property type="match status" value="1"/>
</dbReference>
<dbReference type="Proteomes" id="UP000324897">
    <property type="component" value="Chromosome 1"/>
</dbReference>
<evidence type="ECO:0000256" key="5">
    <source>
        <dbReference type="ARBA" id="ARBA00022553"/>
    </source>
</evidence>
<evidence type="ECO:0000256" key="15">
    <source>
        <dbReference type="ARBA" id="ARBA00023136"/>
    </source>
</evidence>
<dbReference type="GO" id="GO:0005886">
    <property type="term" value="C:plasma membrane"/>
    <property type="evidence" value="ECO:0007669"/>
    <property type="project" value="UniProtKB-SubCell"/>
</dbReference>
<keyword evidence="12" id="KW-0418">Kinase</keyword>
<evidence type="ECO:0000256" key="7">
    <source>
        <dbReference type="ARBA" id="ARBA00022679"/>
    </source>
</evidence>
<feature type="domain" description="Protein kinase" evidence="20">
    <location>
        <begin position="1"/>
        <end position="269"/>
    </location>
</feature>
<dbReference type="Gene3D" id="1.10.510.10">
    <property type="entry name" value="Transferase(Phosphotransferase) domain 1"/>
    <property type="match status" value="1"/>
</dbReference>
<keyword evidence="7" id="KW-0808">Transferase</keyword>
<dbReference type="FunFam" id="1.10.510.10:FF:000358">
    <property type="entry name" value="Putative leucine-rich repeat receptor-like serine/threonine-protein kinase"/>
    <property type="match status" value="1"/>
</dbReference>
<evidence type="ECO:0000313" key="21">
    <source>
        <dbReference type="EMBL" id="TVU29233.1"/>
    </source>
</evidence>
<evidence type="ECO:0000256" key="18">
    <source>
        <dbReference type="ARBA" id="ARBA00047899"/>
    </source>
</evidence>
<evidence type="ECO:0000256" key="19">
    <source>
        <dbReference type="ARBA" id="ARBA00048679"/>
    </source>
</evidence>
<dbReference type="InterPro" id="IPR011009">
    <property type="entry name" value="Kinase-like_dom_sf"/>
</dbReference>
<dbReference type="InterPro" id="IPR051564">
    <property type="entry name" value="LRR_receptor-like_kinase"/>
</dbReference>
<evidence type="ECO:0000256" key="4">
    <source>
        <dbReference type="ARBA" id="ARBA00022527"/>
    </source>
</evidence>
<comment type="caution">
    <text evidence="21">The sequence shown here is derived from an EMBL/GenBank/DDBJ whole genome shotgun (WGS) entry which is preliminary data.</text>
</comment>
<dbReference type="SMART" id="SM00220">
    <property type="entry name" value="S_TKc"/>
    <property type="match status" value="1"/>
</dbReference>
<keyword evidence="15" id="KW-0472">Membrane</keyword>
<evidence type="ECO:0000256" key="10">
    <source>
        <dbReference type="ARBA" id="ARBA00022737"/>
    </source>
</evidence>
<comment type="subcellular location">
    <subcellularLocation>
        <location evidence="1">Cell membrane</location>
        <topology evidence="1">Single-pass membrane protein</topology>
    </subcellularLocation>
</comment>
<evidence type="ECO:0000256" key="12">
    <source>
        <dbReference type="ARBA" id="ARBA00022777"/>
    </source>
</evidence>
<accession>A0A5J9UZQ3</accession>
<evidence type="ECO:0000313" key="22">
    <source>
        <dbReference type="Proteomes" id="UP000324897"/>
    </source>
</evidence>
<evidence type="ECO:0000256" key="2">
    <source>
        <dbReference type="ARBA" id="ARBA00012513"/>
    </source>
</evidence>
<evidence type="ECO:0000256" key="6">
    <source>
        <dbReference type="ARBA" id="ARBA00022614"/>
    </source>
</evidence>
<evidence type="ECO:0000256" key="17">
    <source>
        <dbReference type="ARBA" id="ARBA00023180"/>
    </source>
</evidence>
<keyword evidence="8" id="KW-0812">Transmembrane</keyword>
<dbReference type="AlphaFoldDB" id="A0A5J9UZQ3"/>
<keyword evidence="14" id="KW-1133">Transmembrane helix</keyword>
<dbReference type="PANTHER" id="PTHR48055">
    <property type="entry name" value="LEUCINE-RICH REPEAT RECEPTOR PROTEIN KINASE EMS1"/>
    <property type="match status" value="1"/>
</dbReference>
<dbReference type="EC" id="2.7.11.1" evidence="2"/>
<evidence type="ECO:0000256" key="9">
    <source>
        <dbReference type="ARBA" id="ARBA00022729"/>
    </source>
</evidence>
<dbReference type="OrthoDB" id="676979at2759"/>
<evidence type="ECO:0000256" key="14">
    <source>
        <dbReference type="ARBA" id="ARBA00022989"/>
    </source>
</evidence>
<dbReference type="Pfam" id="PF00069">
    <property type="entry name" value="Pkinase"/>
    <property type="match status" value="1"/>
</dbReference>
<name>A0A5J9UZQ3_9POAL</name>
<keyword evidence="13" id="KW-0067">ATP-binding</keyword>
<dbReference type="PROSITE" id="PS00108">
    <property type="entry name" value="PROTEIN_KINASE_ST"/>
    <property type="match status" value="1"/>
</dbReference>
<keyword evidence="6" id="KW-0433">Leucine-rich repeat</keyword>
<keyword evidence="5" id="KW-0597">Phosphoprotein</keyword>
<evidence type="ECO:0000256" key="1">
    <source>
        <dbReference type="ARBA" id="ARBA00004162"/>
    </source>
</evidence>
<dbReference type="GO" id="GO:0005524">
    <property type="term" value="F:ATP binding"/>
    <property type="evidence" value="ECO:0007669"/>
    <property type="project" value="UniProtKB-KW"/>
</dbReference>
<evidence type="ECO:0000256" key="13">
    <source>
        <dbReference type="ARBA" id="ARBA00022840"/>
    </source>
</evidence>
<dbReference type="PROSITE" id="PS50011">
    <property type="entry name" value="PROTEIN_KINASE_DOM"/>
    <property type="match status" value="1"/>
</dbReference>
<keyword evidence="10" id="KW-0677">Repeat</keyword>
<gene>
    <name evidence="21" type="ORF">EJB05_20791</name>
</gene>
<evidence type="ECO:0000256" key="11">
    <source>
        <dbReference type="ARBA" id="ARBA00022741"/>
    </source>
</evidence>
<dbReference type="Gramene" id="TVU29233">
    <property type="protein sequence ID" value="TVU29233"/>
    <property type="gene ID" value="EJB05_20791"/>
</dbReference>